<keyword evidence="1" id="KW-0472">Membrane</keyword>
<gene>
    <name evidence="2" type="ORF">SAMN05216498_0542</name>
</gene>
<evidence type="ECO:0000256" key="1">
    <source>
        <dbReference type="SAM" id="Phobius"/>
    </source>
</evidence>
<reference evidence="2 3" key="1">
    <citation type="submission" date="2016-10" db="EMBL/GenBank/DDBJ databases">
        <authorList>
            <person name="de Groot N.N."/>
        </authorList>
    </citation>
    <scope>NUCLEOTIDE SEQUENCE [LARGE SCALE GENOMIC DNA]</scope>
    <source>
        <strain evidence="2 3">CGMCC 1.3442</strain>
    </source>
</reference>
<dbReference type="OrthoDB" id="1653819at2"/>
<dbReference type="RefSeq" id="WP_093855072.1">
    <property type="nucleotide sequence ID" value="NZ_BJVZ01000022.1"/>
</dbReference>
<evidence type="ECO:0000313" key="2">
    <source>
        <dbReference type="EMBL" id="SDM77378.1"/>
    </source>
</evidence>
<keyword evidence="3" id="KW-1185">Reference proteome</keyword>
<keyword evidence="1" id="KW-0812">Transmembrane</keyword>
<dbReference type="NCBIfam" id="TIGR02893">
    <property type="entry name" value="spore_yabQ"/>
    <property type="match status" value="1"/>
</dbReference>
<feature type="transmembrane region" description="Helical" evidence="1">
    <location>
        <begin position="119"/>
        <end position="152"/>
    </location>
</feature>
<dbReference type="STRING" id="237069.SAMN05216498_0542"/>
<proteinExistence type="predicted"/>
<dbReference type="Pfam" id="PF09578">
    <property type="entry name" value="Spore_YabQ"/>
    <property type="match status" value="1"/>
</dbReference>
<feature type="transmembrane region" description="Helical" evidence="1">
    <location>
        <begin position="66"/>
        <end position="84"/>
    </location>
</feature>
<evidence type="ECO:0000313" key="3">
    <source>
        <dbReference type="Proteomes" id="UP000199334"/>
    </source>
</evidence>
<keyword evidence="1" id="KW-1133">Transmembrane helix</keyword>
<accession>A0A1G9VYK2</accession>
<sequence>MSLDTQFLTLVTMVASGVVVSALFDTYKLLLRPTPYWNRVIVDTLFFLTQSCLVFYILFLSNGGILRFYLFLAVLLGISTYYAILQSVYTSFLNTFIQIIQSAYQFVKRILNKVLLQPIVRLIQLIIAIIVGILSVIWKILMMIYSVIIFLIRPFIPKFVQNYLLNLLVTCSRIMTRIKKGIRKFWNKRRRKDDEASS</sequence>
<dbReference type="InterPro" id="IPR019074">
    <property type="entry name" value="YabQ"/>
</dbReference>
<organism evidence="2 3">
    <name type="scientific">Tenuibacillus multivorans</name>
    <dbReference type="NCBI Taxonomy" id="237069"/>
    <lineage>
        <taxon>Bacteria</taxon>
        <taxon>Bacillati</taxon>
        <taxon>Bacillota</taxon>
        <taxon>Bacilli</taxon>
        <taxon>Bacillales</taxon>
        <taxon>Bacillaceae</taxon>
        <taxon>Tenuibacillus</taxon>
    </lineage>
</organism>
<feature type="transmembrane region" description="Helical" evidence="1">
    <location>
        <begin position="36"/>
        <end position="59"/>
    </location>
</feature>
<dbReference type="EMBL" id="FNIG01000001">
    <property type="protein sequence ID" value="SDM77378.1"/>
    <property type="molecule type" value="Genomic_DNA"/>
</dbReference>
<dbReference type="AlphaFoldDB" id="A0A1G9VYK2"/>
<protein>
    <submittedName>
        <fullName evidence="2">Spore cortex biosynthesis protein YabQ</fullName>
    </submittedName>
</protein>
<name>A0A1G9VYK2_9BACI</name>
<dbReference type="Proteomes" id="UP000199334">
    <property type="component" value="Unassembled WGS sequence"/>
</dbReference>
<feature type="transmembrane region" description="Helical" evidence="1">
    <location>
        <begin position="7"/>
        <end position="24"/>
    </location>
</feature>